<evidence type="ECO:0000256" key="1">
    <source>
        <dbReference type="ARBA" id="ARBA00009986"/>
    </source>
</evidence>
<proteinExistence type="inferred from homology"/>
<dbReference type="InterPro" id="IPR015590">
    <property type="entry name" value="Aldehyde_DH_dom"/>
</dbReference>
<dbReference type="InterPro" id="IPR029510">
    <property type="entry name" value="Ald_DH_CS_GLU"/>
</dbReference>
<evidence type="ECO:0000313" key="6">
    <source>
        <dbReference type="EMBL" id="KML59161.1"/>
    </source>
</evidence>
<dbReference type="InterPro" id="IPR016163">
    <property type="entry name" value="Ald_DH_C"/>
</dbReference>
<dbReference type="PATRIC" id="fig|292.27.peg.1935"/>
<feature type="active site" evidence="3">
    <location>
        <position position="253"/>
    </location>
</feature>
<evidence type="ECO:0000256" key="4">
    <source>
        <dbReference type="RuleBase" id="RU003345"/>
    </source>
</evidence>
<accession>A0A0J5X3K4</accession>
<evidence type="ECO:0000313" key="7">
    <source>
        <dbReference type="Proteomes" id="UP000036338"/>
    </source>
</evidence>
<dbReference type="InterPro" id="IPR016162">
    <property type="entry name" value="Ald_DH_N"/>
</dbReference>
<dbReference type="RefSeq" id="WP_048245545.1">
    <property type="nucleotide sequence ID" value="NZ_LDWR01000018.1"/>
</dbReference>
<dbReference type="SUPFAM" id="SSF53720">
    <property type="entry name" value="ALDH-like"/>
    <property type="match status" value="1"/>
</dbReference>
<dbReference type="PANTHER" id="PTHR11699">
    <property type="entry name" value="ALDEHYDE DEHYDROGENASE-RELATED"/>
    <property type="match status" value="1"/>
</dbReference>
<dbReference type="Proteomes" id="UP000036338">
    <property type="component" value="Unassembled WGS sequence"/>
</dbReference>
<dbReference type="GO" id="GO:0016620">
    <property type="term" value="F:oxidoreductase activity, acting on the aldehyde or oxo group of donors, NAD or NADP as acceptor"/>
    <property type="evidence" value="ECO:0007669"/>
    <property type="project" value="InterPro"/>
</dbReference>
<dbReference type="Gene3D" id="3.40.309.10">
    <property type="entry name" value="Aldehyde Dehydrogenase, Chain A, domain 2"/>
    <property type="match status" value="1"/>
</dbReference>
<evidence type="ECO:0000256" key="3">
    <source>
        <dbReference type="PROSITE-ProRule" id="PRU10007"/>
    </source>
</evidence>
<evidence type="ECO:0000259" key="5">
    <source>
        <dbReference type="Pfam" id="PF00171"/>
    </source>
</evidence>
<keyword evidence="2 4" id="KW-0560">Oxidoreductase</keyword>
<dbReference type="FunFam" id="3.40.605.10:FF:000007">
    <property type="entry name" value="NAD/NADP-dependent betaine aldehyde dehydrogenase"/>
    <property type="match status" value="1"/>
</dbReference>
<comment type="caution">
    <text evidence="6">The sequence shown here is derived from an EMBL/GenBank/DDBJ whole genome shotgun (WGS) entry which is preliminary data.</text>
</comment>
<organism evidence="6 7">
    <name type="scientific">Burkholderia cepacia</name>
    <name type="common">Pseudomonas cepacia</name>
    <dbReference type="NCBI Taxonomy" id="292"/>
    <lineage>
        <taxon>Bacteria</taxon>
        <taxon>Pseudomonadati</taxon>
        <taxon>Pseudomonadota</taxon>
        <taxon>Betaproteobacteria</taxon>
        <taxon>Burkholderiales</taxon>
        <taxon>Burkholderiaceae</taxon>
        <taxon>Burkholderia</taxon>
        <taxon>Burkholderia cepacia complex</taxon>
    </lineage>
</organism>
<dbReference type="PROSITE" id="PS00687">
    <property type="entry name" value="ALDEHYDE_DEHYDR_GLU"/>
    <property type="match status" value="1"/>
</dbReference>
<gene>
    <name evidence="6" type="ORF">VL15_11140</name>
</gene>
<name>A0A0J5X3K4_BURCE</name>
<dbReference type="FunFam" id="3.40.309.10:FF:000012">
    <property type="entry name" value="Betaine aldehyde dehydrogenase"/>
    <property type="match status" value="1"/>
</dbReference>
<dbReference type="Pfam" id="PF00171">
    <property type="entry name" value="Aldedh"/>
    <property type="match status" value="1"/>
</dbReference>
<evidence type="ECO:0000256" key="2">
    <source>
        <dbReference type="ARBA" id="ARBA00023002"/>
    </source>
</evidence>
<comment type="similarity">
    <text evidence="1 4">Belongs to the aldehyde dehydrogenase family.</text>
</comment>
<feature type="domain" description="Aldehyde dehydrogenase" evidence="5">
    <location>
        <begin position="23"/>
        <end position="479"/>
    </location>
</feature>
<reference evidence="6 7" key="1">
    <citation type="submission" date="2015-05" db="EMBL/GenBank/DDBJ databases">
        <title>Draft genome of Burkholderia cepacia LK29.</title>
        <authorList>
            <person name="Chan X.Y."/>
        </authorList>
    </citation>
    <scope>NUCLEOTIDE SEQUENCE [LARGE SCALE GENOMIC DNA]</scope>
    <source>
        <strain evidence="6 7">LK29</strain>
    </source>
</reference>
<dbReference type="AlphaFoldDB" id="A0A0J5X3K4"/>
<protein>
    <recommendedName>
        <fullName evidence="5">Aldehyde dehydrogenase domain-containing protein</fullName>
    </recommendedName>
</protein>
<sequence>MVTSDGIATFDMFIGGQSRAPADGEYFDSIDPSTGLLIGRIARGGVVDVDAAVTNAAGALSEWSDMNPHARGKILRRVGEAVADNRDYLAALETRDIGMPLQFAALTISGAAEYFDFYGSLAATVQGETIPAGPGRFNYTLWEPYGVVAAIAPWNVPVNQAARCVAPALAAGNCVVLKPSEFSSMATVEMVRLANEAGLPAGVMNLVTGYGNEVGAMLTQHALVESITFTGSVATGRAIGKVAADRVVPVTLELGGKSPDIVFEDAKLEVAVPKVLMGFILNSGQICTSGTRVIVQRSIYEKFSTMLVAAAERIPIGINNPMPTLGPIANEIQFEKVMRYIETAGSEGARLLTGGERATGPGLSDGFYVKPTIYGDVTRDMTIVREEIFGPVGVLIPFDTEEEAIEIANDTPLGLAAGVWSQDASRVHRVTRGLQAGTVYVNDWHVQAVEVPMGGYKRSGIGRERGIQAIKSYMQSKSVMQTLI</sequence>
<dbReference type="InterPro" id="IPR016161">
    <property type="entry name" value="Ald_DH/histidinol_DH"/>
</dbReference>
<dbReference type="Gene3D" id="3.40.605.10">
    <property type="entry name" value="Aldehyde Dehydrogenase, Chain A, domain 1"/>
    <property type="match status" value="1"/>
</dbReference>
<dbReference type="EMBL" id="LDWR01000018">
    <property type="protein sequence ID" value="KML59161.1"/>
    <property type="molecule type" value="Genomic_DNA"/>
</dbReference>